<dbReference type="Proteomes" id="UP001327560">
    <property type="component" value="Chromosome 1"/>
</dbReference>
<keyword evidence="1" id="KW-0227">DNA damage</keyword>
<keyword evidence="1" id="KW-0067">ATP-binding</keyword>
<evidence type="ECO:0000259" key="2">
    <source>
        <dbReference type="Pfam" id="PF05970"/>
    </source>
</evidence>
<dbReference type="PANTHER" id="PTHR10492:SF57">
    <property type="entry name" value="ATP-DEPENDENT DNA HELICASE"/>
    <property type="match status" value="1"/>
</dbReference>
<dbReference type="Gene3D" id="3.40.50.300">
    <property type="entry name" value="P-loop containing nucleotide triphosphate hydrolases"/>
    <property type="match status" value="1"/>
</dbReference>
<evidence type="ECO:0000313" key="4">
    <source>
        <dbReference type="Proteomes" id="UP001327560"/>
    </source>
</evidence>
<dbReference type="EMBL" id="CP136890">
    <property type="protein sequence ID" value="WOK94315.1"/>
    <property type="molecule type" value="Genomic_DNA"/>
</dbReference>
<dbReference type="Pfam" id="PF05970">
    <property type="entry name" value="PIF1"/>
    <property type="match status" value="1"/>
</dbReference>
<keyword evidence="1" id="KW-0234">DNA repair</keyword>
<proteinExistence type="inferred from homology"/>
<dbReference type="GO" id="GO:0043139">
    <property type="term" value="F:5'-3' DNA helicase activity"/>
    <property type="evidence" value="ECO:0007669"/>
    <property type="project" value="UniProtKB-EC"/>
</dbReference>
<reference evidence="3 4" key="1">
    <citation type="submission" date="2023-10" db="EMBL/GenBank/DDBJ databases">
        <title>Chromosome-scale genome assembly provides insights into flower coloration mechanisms of Canna indica.</title>
        <authorList>
            <person name="Li C."/>
        </authorList>
    </citation>
    <scope>NUCLEOTIDE SEQUENCE [LARGE SCALE GENOMIC DNA]</scope>
    <source>
        <tissue evidence="3">Flower</tissue>
    </source>
</reference>
<protein>
    <recommendedName>
        <fullName evidence="1">ATP-dependent DNA helicase</fullName>
        <ecNumber evidence="1">5.6.2.3</ecNumber>
    </recommendedName>
</protein>
<sequence length="304" mass="34492">MSEDISYKIKEALRLFSYEPLEMQLKNYTLIKLEKLLSNCSTTLSTFDLPTPESSVIPHFQNRLLAEELDYNVVQLEQQYPNLLSTLNVEQKEIHDAVVDSVMINSGGRTAHSRFKIPLNIDGNSTCQIKQKTQLAELIQTMALIVWDEAPMNHRHCFEALNRTLQDLMSSKDSSAKDKLFGGKTHILAGDFRQILPIIENCTKSDTIDACITKSPLCVNFEMGDGSPNCDTTLNSLDEQWIKIPSDLLLSNYDDLFKSIILATYEDMCNQYRNINYFKERAIIAPTNDAINIINEQALKLLSS</sequence>
<keyword evidence="4" id="KW-1185">Reference proteome</keyword>
<dbReference type="GO" id="GO:0000723">
    <property type="term" value="P:telomere maintenance"/>
    <property type="evidence" value="ECO:0007669"/>
    <property type="project" value="InterPro"/>
</dbReference>
<organism evidence="3 4">
    <name type="scientific">Canna indica</name>
    <name type="common">Indian-shot</name>
    <dbReference type="NCBI Taxonomy" id="4628"/>
    <lineage>
        <taxon>Eukaryota</taxon>
        <taxon>Viridiplantae</taxon>
        <taxon>Streptophyta</taxon>
        <taxon>Embryophyta</taxon>
        <taxon>Tracheophyta</taxon>
        <taxon>Spermatophyta</taxon>
        <taxon>Magnoliopsida</taxon>
        <taxon>Liliopsida</taxon>
        <taxon>Zingiberales</taxon>
        <taxon>Cannaceae</taxon>
        <taxon>Canna</taxon>
    </lineage>
</organism>
<dbReference type="PANTHER" id="PTHR10492">
    <property type="match status" value="1"/>
</dbReference>
<dbReference type="InterPro" id="IPR010285">
    <property type="entry name" value="DNA_helicase_pif1-like_DEAD"/>
</dbReference>
<keyword evidence="1" id="KW-0233">DNA recombination</keyword>
<dbReference type="SUPFAM" id="SSF52540">
    <property type="entry name" value="P-loop containing nucleoside triphosphate hydrolases"/>
    <property type="match status" value="1"/>
</dbReference>
<dbReference type="GO" id="GO:0006310">
    <property type="term" value="P:DNA recombination"/>
    <property type="evidence" value="ECO:0007669"/>
    <property type="project" value="UniProtKB-KW"/>
</dbReference>
<gene>
    <name evidence="3" type="ORF">Cni_G03017</name>
</gene>
<dbReference type="GO" id="GO:0006281">
    <property type="term" value="P:DNA repair"/>
    <property type="evidence" value="ECO:0007669"/>
    <property type="project" value="UniProtKB-KW"/>
</dbReference>
<evidence type="ECO:0000313" key="3">
    <source>
        <dbReference type="EMBL" id="WOK94315.1"/>
    </source>
</evidence>
<accession>A0AAQ3Q2P4</accession>
<keyword evidence="1" id="KW-0347">Helicase</keyword>
<comment type="catalytic activity">
    <reaction evidence="1">
        <text>ATP + H2O = ADP + phosphate + H(+)</text>
        <dbReference type="Rhea" id="RHEA:13065"/>
        <dbReference type="ChEBI" id="CHEBI:15377"/>
        <dbReference type="ChEBI" id="CHEBI:15378"/>
        <dbReference type="ChEBI" id="CHEBI:30616"/>
        <dbReference type="ChEBI" id="CHEBI:43474"/>
        <dbReference type="ChEBI" id="CHEBI:456216"/>
        <dbReference type="EC" id="5.6.2.3"/>
    </reaction>
</comment>
<dbReference type="AlphaFoldDB" id="A0AAQ3Q2P4"/>
<feature type="domain" description="DNA helicase Pif1-like DEAD-box helicase" evidence="2">
    <location>
        <begin position="106"/>
        <end position="218"/>
    </location>
</feature>
<dbReference type="GO" id="GO:0005524">
    <property type="term" value="F:ATP binding"/>
    <property type="evidence" value="ECO:0007669"/>
    <property type="project" value="UniProtKB-KW"/>
</dbReference>
<dbReference type="InterPro" id="IPR027417">
    <property type="entry name" value="P-loop_NTPase"/>
</dbReference>
<keyword evidence="1" id="KW-0547">Nucleotide-binding</keyword>
<dbReference type="EC" id="5.6.2.3" evidence="1"/>
<evidence type="ECO:0000256" key="1">
    <source>
        <dbReference type="RuleBase" id="RU363044"/>
    </source>
</evidence>
<keyword evidence="1" id="KW-0378">Hydrolase</keyword>
<dbReference type="GO" id="GO:0016787">
    <property type="term" value="F:hydrolase activity"/>
    <property type="evidence" value="ECO:0007669"/>
    <property type="project" value="UniProtKB-KW"/>
</dbReference>
<comment type="cofactor">
    <cofactor evidence="1">
        <name>Mg(2+)</name>
        <dbReference type="ChEBI" id="CHEBI:18420"/>
    </cofactor>
</comment>
<comment type="similarity">
    <text evidence="1">Belongs to the helicase family.</text>
</comment>
<name>A0AAQ3Q2P4_9LILI</name>